<dbReference type="OrthoDB" id="1470350at2759"/>
<comment type="similarity">
    <text evidence="3">Belongs to the cytochrome P450 family.</text>
</comment>
<evidence type="ECO:0000256" key="4">
    <source>
        <dbReference type="ARBA" id="ARBA00022617"/>
    </source>
</evidence>
<dbReference type="PRINTS" id="PR00463">
    <property type="entry name" value="EP450I"/>
</dbReference>
<dbReference type="GeneID" id="18914794"/>
<keyword evidence="4 9" id="KW-0349">Heme</keyword>
<dbReference type="CDD" id="cd11069">
    <property type="entry name" value="CYP_FUM15-like"/>
    <property type="match status" value="1"/>
</dbReference>
<evidence type="ECO:0008006" key="12">
    <source>
        <dbReference type="Google" id="ProtNLM"/>
    </source>
</evidence>
<dbReference type="SUPFAM" id="SSF48264">
    <property type="entry name" value="Cytochrome P450"/>
    <property type="match status" value="1"/>
</dbReference>
<dbReference type="KEGG" id="pco:PHACADRAFT_249950"/>
<dbReference type="InterPro" id="IPR001128">
    <property type="entry name" value="Cyt_P450"/>
</dbReference>
<dbReference type="Pfam" id="PF00067">
    <property type="entry name" value="p450"/>
    <property type="match status" value="1"/>
</dbReference>
<dbReference type="InterPro" id="IPR036396">
    <property type="entry name" value="Cyt_P450_sf"/>
</dbReference>
<evidence type="ECO:0000256" key="7">
    <source>
        <dbReference type="ARBA" id="ARBA00023004"/>
    </source>
</evidence>
<organism evidence="10 11">
    <name type="scientific">Phanerochaete carnosa (strain HHB-10118-sp)</name>
    <name type="common">White-rot fungus</name>
    <name type="synonym">Peniophora carnosa</name>
    <dbReference type="NCBI Taxonomy" id="650164"/>
    <lineage>
        <taxon>Eukaryota</taxon>
        <taxon>Fungi</taxon>
        <taxon>Dikarya</taxon>
        <taxon>Basidiomycota</taxon>
        <taxon>Agaricomycotina</taxon>
        <taxon>Agaricomycetes</taxon>
        <taxon>Polyporales</taxon>
        <taxon>Phanerochaetaceae</taxon>
        <taxon>Phanerochaete</taxon>
    </lineage>
</organism>
<name>K5V9F0_PHACS</name>
<feature type="binding site" description="axial binding residue" evidence="9">
    <location>
        <position position="482"/>
    </location>
    <ligand>
        <name>heme</name>
        <dbReference type="ChEBI" id="CHEBI:30413"/>
    </ligand>
    <ligandPart>
        <name>Fe</name>
        <dbReference type="ChEBI" id="CHEBI:18248"/>
    </ligandPart>
</feature>
<dbReference type="RefSeq" id="XP_007392012.1">
    <property type="nucleotide sequence ID" value="XM_007391950.1"/>
</dbReference>
<dbReference type="EMBL" id="JH930469">
    <property type="protein sequence ID" value="EKM59451.1"/>
    <property type="molecule type" value="Genomic_DNA"/>
</dbReference>
<evidence type="ECO:0000256" key="2">
    <source>
        <dbReference type="ARBA" id="ARBA00005179"/>
    </source>
</evidence>
<evidence type="ECO:0000256" key="9">
    <source>
        <dbReference type="PIRSR" id="PIRSR602401-1"/>
    </source>
</evidence>
<keyword evidence="7 9" id="KW-0408">Iron</keyword>
<evidence type="ECO:0000256" key="1">
    <source>
        <dbReference type="ARBA" id="ARBA00001971"/>
    </source>
</evidence>
<keyword evidence="11" id="KW-1185">Reference proteome</keyword>
<proteinExistence type="inferred from homology"/>
<dbReference type="PANTHER" id="PTHR24305">
    <property type="entry name" value="CYTOCHROME P450"/>
    <property type="match status" value="1"/>
</dbReference>
<dbReference type="PANTHER" id="PTHR24305:SF166">
    <property type="entry name" value="CYTOCHROME P450 12A4, MITOCHONDRIAL-RELATED"/>
    <property type="match status" value="1"/>
</dbReference>
<dbReference type="InterPro" id="IPR050121">
    <property type="entry name" value="Cytochrome_P450_monoxygenase"/>
</dbReference>
<keyword evidence="8" id="KW-0503">Monooxygenase</keyword>
<evidence type="ECO:0000256" key="8">
    <source>
        <dbReference type="ARBA" id="ARBA00023033"/>
    </source>
</evidence>
<protein>
    <recommendedName>
        <fullName evidence="12">Cytochrome P450</fullName>
    </recommendedName>
</protein>
<comment type="pathway">
    <text evidence="2">Secondary metabolite biosynthesis.</text>
</comment>
<evidence type="ECO:0000256" key="5">
    <source>
        <dbReference type="ARBA" id="ARBA00022723"/>
    </source>
</evidence>
<accession>K5V9F0</accession>
<dbReference type="GO" id="GO:0004497">
    <property type="term" value="F:monooxygenase activity"/>
    <property type="evidence" value="ECO:0007669"/>
    <property type="project" value="UniProtKB-KW"/>
</dbReference>
<evidence type="ECO:0000256" key="3">
    <source>
        <dbReference type="ARBA" id="ARBA00010617"/>
    </source>
</evidence>
<evidence type="ECO:0000256" key="6">
    <source>
        <dbReference type="ARBA" id="ARBA00023002"/>
    </source>
</evidence>
<dbReference type="AlphaFoldDB" id="K5V9F0"/>
<dbReference type="GO" id="GO:0016705">
    <property type="term" value="F:oxidoreductase activity, acting on paired donors, with incorporation or reduction of molecular oxygen"/>
    <property type="evidence" value="ECO:0007669"/>
    <property type="project" value="InterPro"/>
</dbReference>
<reference evidence="10 11" key="1">
    <citation type="journal article" date="2012" name="BMC Genomics">
        <title>Comparative genomics of the white-rot fungi, Phanerochaete carnosa and P. chrysosporium, to elucidate the genetic basis of the distinct wood types they colonize.</title>
        <authorList>
            <person name="Suzuki H."/>
            <person name="MacDonald J."/>
            <person name="Syed K."/>
            <person name="Salamov A."/>
            <person name="Hori C."/>
            <person name="Aerts A."/>
            <person name="Henrissat B."/>
            <person name="Wiebenga A."/>
            <person name="vanKuyk P.A."/>
            <person name="Barry K."/>
            <person name="Lindquist E."/>
            <person name="LaButti K."/>
            <person name="Lapidus A."/>
            <person name="Lucas S."/>
            <person name="Coutinho P."/>
            <person name="Gong Y."/>
            <person name="Samejima M."/>
            <person name="Mahadevan R."/>
            <person name="Abou-Zaid M."/>
            <person name="de Vries R.P."/>
            <person name="Igarashi K."/>
            <person name="Yadav J.S."/>
            <person name="Grigoriev I.V."/>
            <person name="Master E.R."/>
        </authorList>
    </citation>
    <scope>NUCLEOTIDE SEQUENCE [LARGE SCALE GENOMIC DNA]</scope>
    <source>
        <strain evidence="10 11">HHB-10118-sp</strain>
    </source>
</reference>
<keyword evidence="6" id="KW-0560">Oxidoreductase</keyword>
<dbReference type="InParanoid" id="K5V9F0"/>
<evidence type="ECO:0000313" key="10">
    <source>
        <dbReference type="EMBL" id="EKM59451.1"/>
    </source>
</evidence>
<evidence type="ECO:0000313" key="11">
    <source>
        <dbReference type="Proteomes" id="UP000008370"/>
    </source>
</evidence>
<gene>
    <name evidence="10" type="ORF">PHACADRAFT_249950</name>
</gene>
<dbReference type="HOGENOM" id="CLU_001570_5_11_1"/>
<dbReference type="InterPro" id="IPR002401">
    <property type="entry name" value="Cyt_P450_E_grp-I"/>
</dbReference>
<dbReference type="PRINTS" id="PR00385">
    <property type="entry name" value="P450"/>
</dbReference>
<sequence>MLSLTVLACAAAAGLALWKLFQGYITVSSLDNIPGPSRTSFWRGNQSDIYNRHAWGFHDRARESFGSVFKFWGPLGTRGLYVYDPKALNNVINKDQLIYEESRWLISWNINAFGLGLLSTLGEHHRKQRKLLNPAFSINHMKRMTPIFYRTTHRLRIAIASQVGKTSAEMDLLGWLGRLALELIGQGGLGYSFDPLVANTSNPYGEAIKDYVPAVFSVQLWRTLYPYVHEYIPSSVRNLLAPLLPFQRFRRLREIIGAMDRHSRSIFHEKKAALEKGDNAALQQVGEGRDIMSILMKANMEASDEDKLPEDELIGQITTLVFAATDTTSNALSRIFQLLAEHQDVQDKMRAELVEASPSGEDIPYDTLVALPYIDAVCRETLRLHPPVNYMARETREDVIMPLSEPIQGVNGEMLSEIPVPKDTTILIGIRACNRNKALWGDDADEWKPERWLSSLPDALGNAHVPGVYSHLMTFLGGGRSCIGFKFSQLEMKVVLAVMLRSFKFLPGEKEVYWNMAGINYPTVGRESNKPSMYLRLEPIGSQ</sequence>
<keyword evidence="5 9" id="KW-0479">Metal-binding</keyword>
<dbReference type="Gene3D" id="1.10.630.10">
    <property type="entry name" value="Cytochrome P450"/>
    <property type="match status" value="1"/>
</dbReference>
<dbReference type="GO" id="GO:0005506">
    <property type="term" value="F:iron ion binding"/>
    <property type="evidence" value="ECO:0007669"/>
    <property type="project" value="InterPro"/>
</dbReference>
<dbReference type="GO" id="GO:0020037">
    <property type="term" value="F:heme binding"/>
    <property type="evidence" value="ECO:0007669"/>
    <property type="project" value="InterPro"/>
</dbReference>
<comment type="cofactor">
    <cofactor evidence="1 9">
        <name>heme</name>
        <dbReference type="ChEBI" id="CHEBI:30413"/>
    </cofactor>
</comment>
<dbReference type="Proteomes" id="UP000008370">
    <property type="component" value="Unassembled WGS sequence"/>
</dbReference>